<dbReference type="GO" id="GO:0016491">
    <property type="term" value="F:oxidoreductase activity"/>
    <property type="evidence" value="ECO:0007669"/>
    <property type="project" value="UniProtKB-KW"/>
</dbReference>
<dbReference type="Gene3D" id="3.40.109.10">
    <property type="entry name" value="NADH Oxidase"/>
    <property type="match status" value="1"/>
</dbReference>
<dbReference type="Pfam" id="PF14512">
    <property type="entry name" value="TM1586_NiRdase"/>
    <property type="match status" value="1"/>
</dbReference>
<dbReference type="SUPFAM" id="SSF55469">
    <property type="entry name" value="FMN-dependent nitroreductase-like"/>
    <property type="match status" value="1"/>
</dbReference>
<comment type="similarity">
    <text evidence="1">Belongs to the nitroreductase family.</text>
</comment>
<dbReference type="InterPro" id="IPR029478">
    <property type="entry name" value="TM1586_NiRdase"/>
</dbReference>
<dbReference type="InterPro" id="IPR000415">
    <property type="entry name" value="Nitroreductase-like"/>
</dbReference>
<proteinExistence type="inferred from homology"/>
<evidence type="ECO:0000313" key="5">
    <source>
        <dbReference type="Proteomes" id="UP000824132"/>
    </source>
</evidence>
<protein>
    <submittedName>
        <fullName evidence="4">Nitroreductase family protein</fullName>
    </submittedName>
</protein>
<name>A0A9D2IEF5_9FIRM</name>
<organism evidence="4 5">
    <name type="scientific">Candidatus Borkfalkia avistercoris</name>
    <dbReference type="NCBI Taxonomy" id="2838504"/>
    <lineage>
        <taxon>Bacteria</taxon>
        <taxon>Bacillati</taxon>
        <taxon>Bacillota</taxon>
        <taxon>Clostridia</taxon>
        <taxon>Christensenellales</taxon>
        <taxon>Christensenellaceae</taxon>
        <taxon>Candidatus Borkfalkia</taxon>
    </lineage>
</organism>
<accession>A0A9D2IEF5</accession>
<evidence type="ECO:0000256" key="1">
    <source>
        <dbReference type="ARBA" id="ARBA00007118"/>
    </source>
</evidence>
<evidence type="ECO:0000313" key="4">
    <source>
        <dbReference type="EMBL" id="HIZ03993.1"/>
    </source>
</evidence>
<evidence type="ECO:0000256" key="2">
    <source>
        <dbReference type="ARBA" id="ARBA00023002"/>
    </source>
</evidence>
<gene>
    <name evidence="4" type="ORF">H9727_06880</name>
</gene>
<sequence length="219" mass="23822">MTLEEAVFARHSVRAYTGEPIAEDAAAALKEETEACNREGGLAIRLVQNEPKAFKSFLARYGKFSGVTSYFAIAGEQADDLQERAGYYGERLVLKAQALGLNTCWAALTFGKGAVKKAACLKKGEKLVCVIAVGYGKTQGAARKSKTFDDVAVAKDAPDWFKKGVEFALLAPTATNQQKFRFILEGDTVRAESTGGFYDKIDLGIVKYHFETGSGRKLR</sequence>
<feature type="domain" description="Putative nitroreductase TM1586" evidence="3">
    <location>
        <begin position="3"/>
        <end position="213"/>
    </location>
</feature>
<evidence type="ECO:0000259" key="3">
    <source>
        <dbReference type="Pfam" id="PF14512"/>
    </source>
</evidence>
<dbReference type="EMBL" id="DXCL01000042">
    <property type="protein sequence ID" value="HIZ03993.1"/>
    <property type="molecule type" value="Genomic_DNA"/>
</dbReference>
<comment type="caution">
    <text evidence="4">The sequence shown here is derived from an EMBL/GenBank/DDBJ whole genome shotgun (WGS) entry which is preliminary data.</text>
</comment>
<keyword evidence="2" id="KW-0560">Oxidoreductase</keyword>
<dbReference type="AlphaFoldDB" id="A0A9D2IEF5"/>
<dbReference type="PANTHER" id="PTHR43673:SF10">
    <property type="entry name" value="NADH DEHYDROGENASE_NAD(P)H NITROREDUCTASE XCC3605-RELATED"/>
    <property type="match status" value="1"/>
</dbReference>
<reference evidence="4" key="2">
    <citation type="submission" date="2021-04" db="EMBL/GenBank/DDBJ databases">
        <authorList>
            <person name="Gilroy R."/>
        </authorList>
    </citation>
    <scope>NUCLEOTIDE SEQUENCE</scope>
    <source>
        <strain evidence="4">CHK187-5294</strain>
    </source>
</reference>
<dbReference type="PANTHER" id="PTHR43673">
    <property type="entry name" value="NAD(P)H NITROREDUCTASE YDGI-RELATED"/>
    <property type="match status" value="1"/>
</dbReference>
<reference evidence="4" key="1">
    <citation type="journal article" date="2021" name="PeerJ">
        <title>Extensive microbial diversity within the chicken gut microbiome revealed by metagenomics and culture.</title>
        <authorList>
            <person name="Gilroy R."/>
            <person name="Ravi A."/>
            <person name="Getino M."/>
            <person name="Pursley I."/>
            <person name="Horton D.L."/>
            <person name="Alikhan N.F."/>
            <person name="Baker D."/>
            <person name="Gharbi K."/>
            <person name="Hall N."/>
            <person name="Watson M."/>
            <person name="Adriaenssens E.M."/>
            <person name="Foster-Nyarko E."/>
            <person name="Jarju S."/>
            <person name="Secka A."/>
            <person name="Antonio M."/>
            <person name="Oren A."/>
            <person name="Chaudhuri R.R."/>
            <person name="La Ragione R."/>
            <person name="Hildebrand F."/>
            <person name="Pallen M.J."/>
        </authorList>
    </citation>
    <scope>NUCLEOTIDE SEQUENCE</scope>
    <source>
        <strain evidence="4">CHK187-5294</strain>
    </source>
</reference>
<dbReference type="Proteomes" id="UP000824132">
    <property type="component" value="Unassembled WGS sequence"/>
</dbReference>